<evidence type="ECO:0000313" key="2">
    <source>
        <dbReference type="Proteomes" id="UP001060215"/>
    </source>
</evidence>
<organism evidence="1 2">
    <name type="scientific">Camellia lanceoleosa</name>
    <dbReference type="NCBI Taxonomy" id="1840588"/>
    <lineage>
        <taxon>Eukaryota</taxon>
        <taxon>Viridiplantae</taxon>
        <taxon>Streptophyta</taxon>
        <taxon>Embryophyta</taxon>
        <taxon>Tracheophyta</taxon>
        <taxon>Spermatophyta</taxon>
        <taxon>Magnoliopsida</taxon>
        <taxon>eudicotyledons</taxon>
        <taxon>Gunneridae</taxon>
        <taxon>Pentapetalae</taxon>
        <taxon>asterids</taxon>
        <taxon>Ericales</taxon>
        <taxon>Theaceae</taxon>
        <taxon>Camellia</taxon>
    </lineage>
</organism>
<evidence type="ECO:0000313" key="1">
    <source>
        <dbReference type="EMBL" id="KAI7982716.1"/>
    </source>
</evidence>
<dbReference type="Proteomes" id="UP001060215">
    <property type="component" value="Chromosome 11"/>
</dbReference>
<proteinExistence type="predicted"/>
<accession>A0ACC0F5F4</accession>
<gene>
    <name evidence="1" type="ORF">LOK49_LG15G01857</name>
</gene>
<protein>
    <submittedName>
        <fullName evidence="1">Uncharacterized protein</fullName>
    </submittedName>
</protein>
<comment type="caution">
    <text evidence="1">The sequence shown here is derived from an EMBL/GenBank/DDBJ whole genome shotgun (WGS) entry which is preliminary data.</text>
</comment>
<sequence length="495" mass="56138">MELGSVVHFLENRTILVTGATGFLAKIFVEKILRVQPNVKKLYLLLRASDDHSASQRLHNEVISKDLFRVLREKVGANLNSLIPEKVTPVAGDITCKNLGVKDSNLVEEMWREVDVVVNLAATTNFEERYDAALLLNTLGAKLVLDFAKKCANIKMLLHVSTAYVSGEREGLIVENSYYMGETLNGAHGLDIEMEIKVVEERLRELRKEEATDGEIKMAMKKLGIQRARKYGWPNTYVFTKAMGEMLLGHSKENMPLVIIRPTIITSTFKEPFPGWVEGVRTIDSILVGYGKGNMTCFLADPHSIIDVIPGDMVVNAMMVAMVAHANRAFAASDEMMIYHVGSSVANPFILTCLQDYAQRYFTKHPWIGKDGKPVIVGNVTLLTSMDSFHRYMTLRYLLPLKGLELVNTASCQYFQGIYLKLRRKINFVMRMIEIYRPYLFFKGVYDDINTEKLRLAAKEGGVETDVFYFDPKSINWEDYIMNTHIPGLVKYVFK</sequence>
<name>A0ACC0F5F4_9ERIC</name>
<dbReference type="EMBL" id="CM045768">
    <property type="protein sequence ID" value="KAI7982716.1"/>
    <property type="molecule type" value="Genomic_DNA"/>
</dbReference>
<reference evidence="1 2" key="1">
    <citation type="journal article" date="2022" name="Plant J.">
        <title>Chromosome-level genome of Camellia lanceoleosa provides a valuable resource for understanding genome evolution and self-incompatibility.</title>
        <authorList>
            <person name="Gong W."/>
            <person name="Xiao S."/>
            <person name="Wang L."/>
            <person name="Liao Z."/>
            <person name="Chang Y."/>
            <person name="Mo W."/>
            <person name="Hu G."/>
            <person name="Li W."/>
            <person name="Zhao G."/>
            <person name="Zhu H."/>
            <person name="Hu X."/>
            <person name="Ji K."/>
            <person name="Xiang X."/>
            <person name="Song Q."/>
            <person name="Yuan D."/>
            <person name="Jin S."/>
            <person name="Zhang L."/>
        </authorList>
    </citation>
    <scope>NUCLEOTIDE SEQUENCE [LARGE SCALE GENOMIC DNA]</scope>
    <source>
        <strain evidence="1">SQ_2022a</strain>
    </source>
</reference>
<keyword evidence="2" id="KW-1185">Reference proteome</keyword>